<organism evidence="2 3">
    <name type="scientific">Thermosinus carboxydivorans Nor1</name>
    <dbReference type="NCBI Taxonomy" id="401526"/>
    <lineage>
        <taxon>Bacteria</taxon>
        <taxon>Bacillati</taxon>
        <taxon>Bacillota</taxon>
        <taxon>Negativicutes</taxon>
        <taxon>Selenomonadales</taxon>
        <taxon>Sporomusaceae</taxon>
        <taxon>Thermosinus</taxon>
    </lineage>
</organism>
<evidence type="ECO:0000313" key="3">
    <source>
        <dbReference type="Proteomes" id="UP000005139"/>
    </source>
</evidence>
<keyword evidence="1" id="KW-0472">Membrane</keyword>
<evidence type="ECO:0000256" key="1">
    <source>
        <dbReference type="SAM" id="Phobius"/>
    </source>
</evidence>
<proteinExistence type="predicted"/>
<reference evidence="2 3" key="2">
    <citation type="submission" date="2007-01" db="EMBL/GenBank/DDBJ databases">
        <title>Sequencing of the draft genome and assembly of Thermosinus carboxydivorans Nor1.</title>
        <authorList>
            <consortium name="US DOE Joint Genome Institute (JGI-PGF)"/>
            <person name="Copeland A."/>
            <person name="Lucas S."/>
            <person name="Lapidus A."/>
            <person name="Barry K."/>
            <person name="Glavina del Rio T."/>
            <person name="Dalin E."/>
            <person name="Tice H."/>
            <person name="Bruce D."/>
            <person name="Pitluck S."/>
            <person name="Richardson P."/>
        </authorList>
    </citation>
    <scope>NUCLEOTIDE SEQUENCE [LARGE SCALE GENOMIC DNA]</scope>
    <source>
        <strain evidence="2 3">Nor1</strain>
    </source>
</reference>
<reference evidence="2 3" key="1">
    <citation type="submission" date="2007-01" db="EMBL/GenBank/DDBJ databases">
        <title>Annotation of the draft genome assembly of Thermosinus carboxydivorans Nor1.</title>
        <authorList>
            <consortium name="US DOE Joint Genome Institute (JGI-ORNL)"/>
            <person name="Larimer F."/>
            <person name="Land M."/>
            <person name="Hauser L."/>
        </authorList>
    </citation>
    <scope>NUCLEOTIDE SEQUENCE [LARGE SCALE GENOMIC DNA]</scope>
    <source>
        <strain evidence="2 3">Nor1</strain>
    </source>
</reference>
<gene>
    <name evidence="2" type="ORF">TcarDRAFT_0334</name>
</gene>
<keyword evidence="3" id="KW-1185">Reference proteome</keyword>
<evidence type="ECO:0000313" key="2">
    <source>
        <dbReference type="EMBL" id="EAX46640.1"/>
    </source>
</evidence>
<keyword evidence="1" id="KW-1133">Transmembrane helix</keyword>
<dbReference type="Proteomes" id="UP000005139">
    <property type="component" value="Unassembled WGS sequence"/>
</dbReference>
<feature type="transmembrane region" description="Helical" evidence="1">
    <location>
        <begin position="27"/>
        <end position="50"/>
    </location>
</feature>
<dbReference type="AlphaFoldDB" id="A1HTK5"/>
<dbReference type="EMBL" id="AAWL01000026">
    <property type="protein sequence ID" value="EAX46640.1"/>
    <property type="molecule type" value="Genomic_DNA"/>
</dbReference>
<accession>A1HTK5</accession>
<name>A1HTK5_9FIRM</name>
<keyword evidence="1" id="KW-0812">Transmembrane</keyword>
<feature type="transmembrane region" description="Helical" evidence="1">
    <location>
        <begin position="62"/>
        <end position="79"/>
    </location>
</feature>
<protein>
    <submittedName>
        <fullName evidence="2">Uncharacterized protein</fullName>
    </submittedName>
</protein>
<sequence length="84" mass="9609">MDVSIDYPPRIYSTLSENQDAFMFKAFAPWTFFVFSSIVLVVEIRAYVLLTFSISPHNRDGGIFRLSSLIVVIFVLKSFCHALI</sequence>
<comment type="caution">
    <text evidence="2">The sequence shown here is derived from an EMBL/GenBank/DDBJ whole genome shotgun (WGS) entry which is preliminary data.</text>
</comment>